<reference evidence="2" key="1">
    <citation type="submission" date="2014-09" db="EMBL/GenBank/DDBJ databases">
        <authorList>
            <person name="Magalhaes I.L.F."/>
            <person name="Oliveira U."/>
            <person name="Santos F.R."/>
            <person name="Vidigal T.H.D.A."/>
            <person name="Brescovit A.D."/>
            <person name="Santos A.J."/>
        </authorList>
    </citation>
    <scope>NUCLEOTIDE SEQUENCE</scope>
    <source>
        <tissue evidence="2">Shoot tissue taken approximately 20 cm above the soil surface</tissue>
    </source>
</reference>
<feature type="compositionally biased region" description="Basic and acidic residues" evidence="1">
    <location>
        <begin position="63"/>
        <end position="73"/>
    </location>
</feature>
<accession>A0A0A9GU06</accession>
<proteinExistence type="predicted"/>
<evidence type="ECO:0000256" key="1">
    <source>
        <dbReference type="SAM" id="MobiDB-lite"/>
    </source>
</evidence>
<sequence length="73" mass="8126">MEMYRETERMRVEAEIKKGEMELKRTEIMAKTQLQIAKLFAKRLKESTGKTGGTSSVTAEGDTLTKKGENGSG</sequence>
<dbReference type="AlphaFoldDB" id="A0A0A9GU06"/>
<dbReference type="EMBL" id="GBRH01170882">
    <property type="protein sequence ID" value="JAE27014.1"/>
    <property type="molecule type" value="Transcribed_RNA"/>
</dbReference>
<reference evidence="2" key="2">
    <citation type="journal article" date="2015" name="Data Brief">
        <title>Shoot transcriptome of the giant reed, Arundo donax.</title>
        <authorList>
            <person name="Barrero R.A."/>
            <person name="Guerrero F.D."/>
            <person name="Moolhuijzen P."/>
            <person name="Goolsby J.A."/>
            <person name="Tidwell J."/>
            <person name="Bellgard S.E."/>
            <person name="Bellgard M.I."/>
        </authorList>
    </citation>
    <scope>NUCLEOTIDE SEQUENCE</scope>
    <source>
        <tissue evidence="2">Shoot tissue taken approximately 20 cm above the soil surface</tissue>
    </source>
</reference>
<protein>
    <submittedName>
        <fullName evidence="2">Uncharacterized protein</fullName>
    </submittedName>
</protein>
<name>A0A0A9GU06_ARUDO</name>
<organism evidence="2">
    <name type="scientific">Arundo donax</name>
    <name type="common">Giant reed</name>
    <name type="synonym">Donax arundinaceus</name>
    <dbReference type="NCBI Taxonomy" id="35708"/>
    <lineage>
        <taxon>Eukaryota</taxon>
        <taxon>Viridiplantae</taxon>
        <taxon>Streptophyta</taxon>
        <taxon>Embryophyta</taxon>
        <taxon>Tracheophyta</taxon>
        <taxon>Spermatophyta</taxon>
        <taxon>Magnoliopsida</taxon>
        <taxon>Liliopsida</taxon>
        <taxon>Poales</taxon>
        <taxon>Poaceae</taxon>
        <taxon>PACMAD clade</taxon>
        <taxon>Arundinoideae</taxon>
        <taxon>Arundineae</taxon>
        <taxon>Arundo</taxon>
    </lineage>
</organism>
<evidence type="ECO:0000313" key="2">
    <source>
        <dbReference type="EMBL" id="JAE27014.1"/>
    </source>
</evidence>
<feature type="region of interest" description="Disordered" evidence="1">
    <location>
        <begin position="45"/>
        <end position="73"/>
    </location>
</feature>